<sequence length="207" mass="23146">MKQFTRILLYVCVCVVVVGAGYLGYEKEKDTTSTDSNIIPVHASWGDEAKDVKSLIKESDLVVVGKMTEQMASYQPFENYEDTFTDAKFTVGEIIKGDISSKEVVISQYGGERKDGKVEVFESLPLMEKDTSYLLFLTKIEDDTNRDGKYQTTGGPQGYYTLLNNSNFSTFALDDFEINGTVNGEINEKVENTSIAELRSMVTIQND</sequence>
<reference evidence="2 3" key="1">
    <citation type="submission" date="2013-08" db="EMBL/GenBank/DDBJ databases">
        <authorList>
            <person name="Huang J."/>
            <person name="Wang G."/>
        </authorList>
    </citation>
    <scope>NUCLEOTIDE SEQUENCE [LARGE SCALE GENOMIC DNA]</scope>
    <source>
        <strain evidence="2 3">JSM 072002</strain>
    </source>
</reference>
<accession>A0A0A5G1G4</accession>
<dbReference type="AlphaFoldDB" id="A0A0A5G1G4"/>
<dbReference type="Proteomes" id="UP000030401">
    <property type="component" value="Unassembled WGS sequence"/>
</dbReference>
<feature type="transmembrane region" description="Helical" evidence="1">
    <location>
        <begin position="7"/>
        <end position="25"/>
    </location>
</feature>
<evidence type="ECO:0000256" key="1">
    <source>
        <dbReference type="SAM" id="Phobius"/>
    </source>
</evidence>
<dbReference type="EMBL" id="AVPG01000029">
    <property type="protein sequence ID" value="KGX84910.1"/>
    <property type="molecule type" value="Genomic_DNA"/>
</dbReference>
<protein>
    <submittedName>
        <fullName evidence="2">Uncharacterized protein</fullName>
    </submittedName>
</protein>
<keyword evidence="1" id="KW-0812">Transmembrane</keyword>
<dbReference type="RefSeq" id="WP_036835930.1">
    <property type="nucleotide sequence ID" value="NZ_AVPG01000029.1"/>
</dbReference>
<evidence type="ECO:0000313" key="3">
    <source>
        <dbReference type="Proteomes" id="UP000030401"/>
    </source>
</evidence>
<evidence type="ECO:0000313" key="2">
    <source>
        <dbReference type="EMBL" id="KGX84910.1"/>
    </source>
</evidence>
<dbReference type="OrthoDB" id="2989603at2"/>
<keyword evidence="1" id="KW-0472">Membrane</keyword>
<gene>
    <name evidence="2" type="ORF">N784_11595</name>
</gene>
<comment type="caution">
    <text evidence="2">The sequence shown here is derived from an EMBL/GenBank/DDBJ whole genome shotgun (WGS) entry which is preliminary data.</text>
</comment>
<keyword evidence="1" id="KW-1133">Transmembrane helix</keyword>
<organism evidence="2 3">
    <name type="scientific">Pontibacillus litoralis JSM 072002</name>
    <dbReference type="NCBI Taxonomy" id="1385512"/>
    <lineage>
        <taxon>Bacteria</taxon>
        <taxon>Bacillati</taxon>
        <taxon>Bacillota</taxon>
        <taxon>Bacilli</taxon>
        <taxon>Bacillales</taxon>
        <taxon>Bacillaceae</taxon>
        <taxon>Pontibacillus</taxon>
    </lineage>
</organism>
<dbReference type="STRING" id="1385512.N784_11595"/>
<name>A0A0A5G1G4_9BACI</name>
<keyword evidence="3" id="KW-1185">Reference proteome</keyword>
<proteinExistence type="predicted"/>